<dbReference type="PROSITE" id="PS00211">
    <property type="entry name" value="ABC_TRANSPORTER_1"/>
    <property type="match status" value="2"/>
</dbReference>
<evidence type="ECO:0000256" key="3">
    <source>
        <dbReference type="ARBA" id="ARBA00022448"/>
    </source>
</evidence>
<dbReference type="Gene3D" id="3.40.50.300">
    <property type="entry name" value="P-loop containing nucleotide triphosphate hydrolases"/>
    <property type="match status" value="2"/>
</dbReference>
<organism evidence="9 10">
    <name type="scientific">Parapusillimonas granuli</name>
    <dbReference type="NCBI Taxonomy" id="380911"/>
    <lineage>
        <taxon>Bacteria</taxon>
        <taxon>Pseudomonadati</taxon>
        <taxon>Pseudomonadota</taxon>
        <taxon>Betaproteobacteria</taxon>
        <taxon>Burkholderiales</taxon>
        <taxon>Alcaligenaceae</taxon>
        <taxon>Parapusillimonas</taxon>
    </lineage>
</organism>
<dbReference type="RefSeq" id="WP_180155056.1">
    <property type="nucleotide sequence ID" value="NZ_JACCEM010000005.1"/>
</dbReference>
<dbReference type="SUPFAM" id="SSF52540">
    <property type="entry name" value="P-loop containing nucleoside triphosphate hydrolases"/>
    <property type="match status" value="2"/>
</dbReference>
<keyword evidence="10" id="KW-1185">Reference proteome</keyword>
<dbReference type="Proteomes" id="UP000559809">
    <property type="component" value="Unassembled WGS sequence"/>
</dbReference>
<dbReference type="PANTHER" id="PTHR43297:SF2">
    <property type="entry name" value="DIPEPTIDE TRANSPORT ATP-BINDING PROTEIN DPPD"/>
    <property type="match status" value="1"/>
</dbReference>
<dbReference type="InterPro" id="IPR050388">
    <property type="entry name" value="ABC_Ni/Peptide_Import"/>
</dbReference>
<dbReference type="InterPro" id="IPR027417">
    <property type="entry name" value="P-loop_NTPase"/>
</dbReference>
<keyword evidence="5" id="KW-0547">Nucleotide-binding</keyword>
<evidence type="ECO:0000313" key="9">
    <source>
        <dbReference type="EMBL" id="NYT49747.1"/>
    </source>
</evidence>
<comment type="similarity">
    <text evidence="2">Belongs to the ABC transporter superfamily.</text>
</comment>
<evidence type="ECO:0000256" key="4">
    <source>
        <dbReference type="ARBA" id="ARBA00022475"/>
    </source>
</evidence>
<dbReference type="PANTHER" id="PTHR43297">
    <property type="entry name" value="OLIGOPEPTIDE TRANSPORT ATP-BINDING PROTEIN APPD"/>
    <property type="match status" value="1"/>
</dbReference>
<sequence>MEEALLDIQGLTIALPAGTDRKYAVSGLSMTLRPNEVVCIIGESGSGKSMTARAVMGLLPKPHVRIASGKILFKGRDLVAADDAELRRIRGKEIAMIFQEPMTALNPVMKIGRQIGEVFHVHQGLTQKAAAPRVKELLDAVKLPDPERIFHSYPHQLSGGQRQRAMIAMALAMNPSILIADEPTTALDVMTQAEILRLLKDIQEKYGTAIIFVTHDFGVVADIADRVLVMQLGNLVESGTVDQVLEAPTHSYTQSLIKAIPKLTYREGIKEADQKPVILNVKHLHKAYFRSNGFLKKPTRFLAVNDVSFTVRRGETLGIVGESGSGKSTIVRCLTRLIASDQGVVEIDGTDVQALSRREMRRFSRRIQMVFQDPYGSLNPHHTVGDLIAEGPIIHGTPRAAAHAKARELLDIVGLGAQAAGRYPHEFSGGQRQRVGLARALALDPEVLIADEPVSALDVSVQAQILKLLTELRDQMGLAMVFVTHDLRVASQVSDTILVMRYGEVVESGPGARIFSNPAHQYTRDLLAAMPGLRHGRLDASMDAQRG</sequence>
<dbReference type="GO" id="GO:0016887">
    <property type="term" value="F:ATP hydrolysis activity"/>
    <property type="evidence" value="ECO:0007669"/>
    <property type="project" value="InterPro"/>
</dbReference>
<evidence type="ECO:0000259" key="8">
    <source>
        <dbReference type="PROSITE" id="PS50893"/>
    </source>
</evidence>
<feature type="domain" description="ABC transporter" evidence="8">
    <location>
        <begin position="6"/>
        <end position="257"/>
    </location>
</feature>
<feature type="domain" description="ABC transporter" evidence="8">
    <location>
        <begin position="279"/>
        <end position="527"/>
    </location>
</feature>
<comment type="subcellular location">
    <subcellularLocation>
        <location evidence="1">Cell inner membrane</location>
        <topology evidence="1">Peripheral membrane protein</topology>
    </subcellularLocation>
</comment>
<dbReference type="Pfam" id="PF00005">
    <property type="entry name" value="ABC_tran"/>
    <property type="match status" value="2"/>
</dbReference>
<evidence type="ECO:0000256" key="7">
    <source>
        <dbReference type="ARBA" id="ARBA00023136"/>
    </source>
</evidence>
<protein>
    <submittedName>
        <fullName evidence="9">ABC transporter ATP-binding protein</fullName>
    </submittedName>
</protein>
<dbReference type="GO" id="GO:0055085">
    <property type="term" value="P:transmembrane transport"/>
    <property type="evidence" value="ECO:0007669"/>
    <property type="project" value="UniProtKB-ARBA"/>
</dbReference>
<evidence type="ECO:0000256" key="6">
    <source>
        <dbReference type="ARBA" id="ARBA00022840"/>
    </source>
</evidence>
<evidence type="ECO:0000256" key="2">
    <source>
        <dbReference type="ARBA" id="ARBA00005417"/>
    </source>
</evidence>
<keyword evidence="3" id="KW-0813">Transport</keyword>
<dbReference type="InterPro" id="IPR003593">
    <property type="entry name" value="AAA+_ATPase"/>
</dbReference>
<keyword evidence="6 9" id="KW-0067">ATP-binding</keyword>
<dbReference type="AlphaFoldDB" id="A0A853G095"/>
<dbReference type="PROSITE" id="PS50893">
    <property type="entry name" value="ABC_TRANSPORTER_2"/>
    <property type="match status" value="2"/>
</dbReference>
<dbReference type="FunFam" id="3.40.50.300:FF:000016">
    <property type="entry name" value="Oligopeptide ABC transporter ATP-binding component"/>
    <property type="match status" value="2"/>
</dbReference>
<dbReference type="InterPro" id="IPR003439">
    <property type="entry name" value="ABC_transporter-like_ATP-bd"/>
</dbReference>
<gene>
    <name evidence="9" type="ORF">H0A72_10560</name>
</gene>
<proteinExistence type="inferred from homology"/>
<dbReference type="GO" id="GO:0005886">
    <property type="term" value="C:plasma membrane"/>
    <property type="evidence" value="ECO:0007669"/>
    <property type="project" value="UniProtKB-SubCell"/>
</dbReference>
<keyword evidence="4" id="KW-1003">Cell membrane</keyword>
<dbReference type="CDD" id="cd03257">
    <property type="entry name" value="ABC_NikE_OppD_transporters"/>
    <property type="match status" value="2"/>
</dbReference>
<dbReference type="GO" id="GO:0005524">
    <property type="term" value="F:ATP binding"/>
    <property type="evidence" value="ECO:0007669"/>
    <property type="project" value="UniProtKB-KW"/>
</dbReference>
<reference evidence="9 10" key="1">
    <citation type="submission" date="2020-07" db="EMBL/GenBank/DDBJ databases">
        <title>Taxonomic revisions and descriptions of new bacterial species based on genomic comparisons in the high-G+C-content subgroup of the family Alcaligenaceae.</title>
        <authorList>
            <person name="Szabo A."/>
            <person name="Felfoldi T."/>
        </authorList>
    </citation>
    <scope>NUCLEOTIDE SEQUENCE [LARGE SCALE GENOMIC DNA]</scope>
    <source>
        <strain evidence="9 10">LMG 24012</strain>
    </source>
</reference>
<dbReference type="SMART" id="SM00382">
    <property type="entry name" value="AAA"/>
    <property type="match status" value="2"/>
</dbReference>
<dbReference type="InterPro" id="IPR017871">
    <property type="entry name" value="ABC_transporter-like_CS"/>
</dbReference>
<dbReference type="Pfam" id="PF08352">
    <property type="entry name" value="oligo_HPY"/>
    <property type="match status" value="2"/>
</dbReference>
<evidence type="ECO:0000256" key="1">
    <source>
        <dbReference type="ARBA" id="ARBA00004417"/>
    </source>
</evidence>
<dbReference type="NCBIfam" id="NF007739">
    <property type="entry name" value="PRK10419.1"/>
    <property type="match status" value="2"/>
</dbReference>
<evidence type="ECO:0000313" key="10">
    <source>
        <dbReference type="Proteomes" id="UP000559809"/>
    </source>
</evidence>
<name>A0A853G095_9BURK</name>
<evidence type="ECO:0000256" key="5">
    <source>
        <dbReference type="ARBA" id="ARBA00022741"/>
    </source>
</evidence>
<accession>A0A853G095</accession>
<dbReference type="NCBIfam" id="NF008453">
    <property type="entry name" value="PRK11308.1"/>
    <property type="match status" value="2"/>
</dbReference>
<dbReference type="EMBL" id="JACCEM010000005">
    <property type="protein sequence ID" value="NYT49747.1"/>
    <property type="molecule type" value="Genomic_DNA"/>
</dbReference>
<dbReference type="GO" id="GO:0015833">
    <property type="term" value="P:peptide transport"/>
    <property type="evidence" value="ECO:0007669"/>
    <property type="project" value="InterPro"/>
</dbReference>
<comment type="caution">
    <text evidence="9">The sequence shown here is derived from an EMBL/GenBank/DDBJ whole genome shotgun (WGS) entry which is preliminary data.</text>
</comment>
<dbReference type="InterPro" id="IPR013563">
    <property type="entry name" value="Oligopep_ABC_C"/>
</dbReference>
<keyword evidence="7" id="KW-0472">Membrane</keyword>